<evidence type="ECO:0000313" key="1">
    <source>
        <dbReference type="EMBL" id="ATQ75279.1"/>
    </source>
</evidence>
<dbReference type="EMBL" id="CP024608">
    <property type="protein sequence ID" value="ATQ75279.1"/>
    <property type="molecule type" value="Genomic_DNA"/>
</dbReference>
<gene>
    <name evidence="1" type="ORF">CR152_12715</name>
</gene>
<dbReference type="Proteomes" id="UP000229897">
    <property type="component" value="Chromosome"/>
</dbReference>
<sequence>MTRQRYIALLRGINVGRAKRIAMADLRQLVGELGCTEVRTLLNSGNVVFNAPRQAPAALAALIQDALVVKLGVAARVMVLVSDQLDRIVAANPLLPVANDHARLLVFVFSDPGAPALLAPLAALDWAPEQLAVADLAAYLWCPAGVLDSKIAVAMGKLLGDGMTSRNWNTVCKLQALCAGSVKD</sequence>
<dbReference type="PIRSF" id="PIRSF008502">
    <property type="entry name" value="UCP008502"/>
    <property type="match status" value="1"/>
</dbReference>
<dbReference type="RefSeq" id="WP_099875239.1">
    <property type="nucleotide sequence ID" value="NZ_CP024608.1"/>
</dbReference>
<evidence type="ECO:0000313" key="2">
    <source>
        <dbReference type="Proteomes" id="UP000229897"/>
    </source>
</evidence>
<dbReference type="PANTHER" id="PTHR36439">
    <property type="entry name" value="BLL4334 PROTEIN"/>
    <property type="match status" value="1"/>
</dbReference>
<dbReference type="Pfam" id="PF08002">
    <property type="entry name" value="DUF1697"/>
    <property type="match status" value="1"/>
</dbReference>
<dbReference type="OrthoDB" id="9806494at2"/>
<dbReference type="InterPro" id="IPR012545">
    <property type="entry name" value="DUF1697"/>
</dbReference>
<dbReference type="AlphaFoldDB" id="A0A2D2DJX6"/>
<keyword evidence="2" id="KW-1185">Reference proteome</keyword>
<protein>
    <recommendedName>
        <fullName evidence="3">DUF1697 domain-containing protein</fullName>
    </recommendedName>
</protein>
<proteinExistence type="predicted"/>
<evidence type="ECO:0008006" key="3">
    <source>
        <dbReference type="Google" id="ProtNLM"/>
    </source>
</evidence>
<name>A0A2D2DJX6_9BURK</name>
<accession>A0A2D2DJX6</accession>
<dbReference type="KEGG" id="mass:CR152_12715"/>
<dbReference type="SUPFAM" id="SSF160379">
    <property type="entry name" value="SP0830-like"/>
    <property type="match status" value="1"/>
</dbReference>
<dbReference type="Gene3D" id="3.30.70.1280">
    <property type="entry name" value="SP0830-like domains"/>
    <property type="match status" value="1"/>
</dbReference>
<dbReference type="PANTHER" id="PTHR36439:SF1">
    <property type="entry name" value="DUF1697 DOMAIN-CONTAINING PROTEIN"/>
    <property type="match status" value="1"/>
</dbReference>
<organism evidence="1 2">
    <name type="scientific">Massilia violaceinigra</name>
    <dbReference type="NCBI Taxonomy" id="2045208"/>
    <lineage>
        <taxon>Bacteria</taxon>
        <taxon>Pseudomonadati</taxon>
        <taxon>Pseudomonadota</taxon>
        <taxon>Betaproteobacteria</taxon>
        <taxon>Burkholderiales</taxon>
        <taxon>Oxalobacteraceae</taxon>
        <taxon>Telluria group</taxon>
        <taxon>Massilia</taxon>
    </lineage>
</organism>
<reference evidence="1" key="1">
    <citation type="submission" date="2017-10" db="EMBL/GenBank/DDBJ databases">
        <title>Massilia psychrophilum sp. nov., a novel purple-pigmented bacterium isolated from Tianshan glacier, Xinjiang Municipality, China.</title>
        <authorList>
            <person name="Wang H."/>
        </authorList>
    </citation>
    <scope>NUCLEOTIDE SEQUENCE [LARGE SCALE GENOMIC DNA]</scope>
    <source>
        <strain evidence="1">B2</strain>
    </source>
</reference>